<feature type="compositionally biased region" description="Basic and acidic residues" evidence="1">
    <location>
        <begin position="32"/>
        <end position="48"/>
    </location>
</feature>
<organism evidence="3 4">
    <name type="scientific">Ureibacillus thermophilus</name>
    <dbReference type="NCBI Taxonomy" id="367743"/>
    <lineage>
        <taxon>Bacteria</taxon>
        <taxon>Bacillati</taxon>
        <taxon>Bacillota</taxon>
        <taxon>Bacilli</taxon>
        <taxon>Bacillales</taxon>
        <taxon>Caryophanaceae</taxon>
        <taxon>Ureibacillus</taxon>
    </lineage>
</organism>
<proteinExistence type="predicted"/>
<reference evidence="3 4" key="1">
    <citation type="submission" date="2019-02" db="EMBL/GenBank/DDBJ databases">
        <title>Ureibacillus thermophilus.</title>
        <authorList>
            <person name="Sunny J.S."/>
            <person name="Natarajan A."/>
            <person name="Saleena L.M."/>
        </authorList>
    </citation>
    <scope>NUCLEOTIDE SEQUENCE [LARGE SCALE GENOMIC DNA]</scope>
    <source>
        <strain evidence="3 4">LM102</strain>
    </source>
</reference>
<accession>A0A4P6UQB3</accession>
<evidence type="ECO:0000313" key="3">
    <source>
        <dbReference type="EMBL" id="QBK25459.1"/>
    </source>
</evidence>
<sequence>MKKLPFLFLSLLLVLLLAACGTAEDQNIDSDDVTKETEEETTTVKEEVATENNAEQEDTVQPENQIQYTSNNKEYTADTNIVEEEQYTIQVLDGYELTKEEPGKELLFLKDNDAINMRIEVVPKSEANFDDLVKNTEETMATISDYEPFDISEAVKKHSDITNSASYIATIDNDEVVGIVYEKGNLLVRLTVFDQKDDDLKDALIQMGLTIQEK</sequence>
<feature type="region of interest" description="Disordered" evidence="1">
    <location>
        <begin position="27"/>
        <end position="63"/>
    </location>
</feature>
<gene>
    <name evidence="3" type="ORF">DKZ56_06080</name>
</gene>
<evidence type="ECO:0000256" key="2">
    <source>
        <dbReference type="SAM" id="SignalP"/>
    </source>
</evidence>
<dbReference type="RefSeq" id="WP_208651847.1">
    <property type="nucleotide sequence ID" value="NZ_CP036528.1"/>
</dbReference>
<dbReference type="PROSITE" id="PS51257">
    <property type="entry name" value="PROKAR_LIPOPROTEIN"/>
    <property type="match status" value="1"/>
</dbReference>
<dbReference type="EMBL" id="CP036528">
    <property type="protein sequence ID" value="QBK25459.1"/>
    <property type="molecule type" value="Genomic_DNA"/>
</dbReference>
<protein>
    <recommendedName>
        <fullName evidence="5">Lipoprotein</fullName>
    </recommendedName>
</protein>
<name>A0A4P6UQB3_9BACL</name>
<keyword evidence="2" id="KW-0732">Signal</keyword>
<dbReference type="Proteomes" id="UP000291151">
    <property type="component" value="Chromosome"/>
</dbReference>
<dbReference type="KEGG" id="uth:DKZ56_06080"/>
<feature type="signal peptide" evidence="2">
    <location>
        <begin position="1"/>
        <end position="23"/>
    </location>
</feature>
<evidence type="ECO:0000313" key="4">
    <source>
        <dbReference type="Proteomes" id="UP000291151"/>
    </source>
</evidence>
<evidence type="ECO:0000256" key="1">
    <source>
        <dbReference type="SAM" id="MobiDB-lite"/>
    </source>
</evidence>
<evidence type="ECO:0008006" key="5">
    <source>
        <dbReference type="Google" id="ProtNLM"/>
    </source>
</evidence>
<dbReference type="AlphaFoldDB" id="A0A4P6UQB3"/>
<feature type="chain" id="PRO_5038750674" description="Lipoprotein" evidence="2">
    <location>
        <begin position="24"/>
        <end position="214"/>
    </location>
</feature>
<keyword evidence="4" id="KW-1185">Reference proteome</keyword>